<accession>A0ABM7TEZ3</accession>
<keyword evidence="2" id="KW-1185">Reference proteome</keyword>
<organism evidence="1 2">
    <name type="scientific">Clostridium gelidum</name>
    <dbReference type="NCBI Taxonomy" id="704125"/>
    <lineage>
        <taxon>Bacteria</taxon>
        <taxon>Bacillati</taxon>
        <taxon>Bacillota</taxon>
        <taxon>Clostridia</taxon>
        <taxon>Eubacteriales</taxon>
        <taxon>Clostridiaceae</taxon>
        <taxon>Clostridium</taxon>
    </lineage>
</organism>
<name>A0ABM7TEZ3_9CLOT</name>
<evidence type="ECO:0000313" key="1">
    <source>
        <dbReference type="EMBL" id="BCZ47576.1"/>
    </source>
</evidence>
<evidence type="ECO:0000313" key="2">
    <source>
        <dbReference type="Proteomes" id="UP000824633"/>
    </source>
</evidence>
<protein>
    <submittedName>
        <fullName evidence="1">Uncharacterized protein</fullName>
    </submittedName>
</protein>
<dbReference type="EMBL" id="AP024849">
    <property type="protein sequence ID" value="BCZ47576.1"/>
    <property type="molecule type" value="Genomic_DNA"/>
</dbReference>
<reference evidence="2" key="1">
    <citation type="submission" date="2021-07" db="EMBL/GenBank/DDBJ databases">
        <title>Complete genome sequencing of a Clostridium isolate.</title>
        <authorList>
            <person name="Ueki A."/>
            <person name="Tonouchi A."/>
        </authorList>
    </citation>
    <scope>NUCLEOTIDE SEQUENCE [LARGE SCALE GENOMIC DNA]</scope>
    <source>
        <strain evidence="2">C5S11</strain>
    </source>
</reference>
<proteinExistence type="predicted"/>
<gene>
    <name evidence="1" type="ORF">psyc5s11_36430</name>
</gene>
<dbReference type="Proteomes" id="UP000824633">
    <property type="component" value="Chromosome"/>
</dbReference>
<dbReference type="RefSeq" id="WP_224033904.1">
    <property type="nucleotide sequence ID" value="NZ_AP024849.1"/>
</dbReference>
<sequence>MANQGLSEPIKNLINGVIQLFYYETKIKPIEFKIEFVKDIYTRKLELAVDDKEKKEMILAKEFSKNLNGSVVLPAHIEDVPYILISLHTIENPKSDCQFISTIIHELTHIHDFYSFNKDKYNNIREIDNSIDFRPFQLWSEYNARRNGHYFYRSIINMNFNNVIKV</sequence>